<dbReference type="Proteomes" id="UP001501115">
    <property type="component" value="Unassembled WGS sequence"/>
</dbReference>
<comment type="caution">
    <text evidence="1">The sequence shown here is derived from an EMBL/GenBank/DDBJ whole genome shotgun (WGS) entry which is preliminary data.</text>
</comment>
<evidence type="ECO:0000313" key="2">
    <source>
        <dbReference type="Proteomes" id="UP001501115"/>
    </source>
</evidence>
<sequence>MTALDRALAKAVMDLVISIELTDDEDIDPDVATQITEPVGGFLREALDNASEEDRQAVIGLFREIAAEEGIPERRELALQFPEAMCLVPED</sequence>
<evidence type="ECO:0000313" key="1">
    <source>
        <dbReference type="EMBL" id="GAA4300834.1"/>
    </source>
</evidence>
<protein>
    <submittedName>
        <fullName evidence="1">Uncharacterized protein</fullName>
    </submittedName>
</protein>
<keyword evidence="2" id="KW-1185">Reference proteome</keyword>
<reference evidence="2" key="1">
    <citation type="journal article" date="2019" name="Int. J. Syst. Evol. Microbiol.">
        <title>The Global Catalogue of Microorganisms (GCM) 10K type strain sequencing project: providing services to taxonomists for standard genome sequencing and annotation.</title>
        <authorList>
            <consortium name="The Broad Institute Genomics Platform"/>
            <consortium name="The Broad Institute Genome Sequencing Center for Infectious Disease"/>
            <person name="Wu L."/>
            <person name="Ma J."/>
        </authorList>
    </citation>
    <scope>NUCLEOTIDE SEQUENCE [LARGE SCALE GENOMIC DNA]</scope>
    <source>
        <strain evidence="2">JCM 31290</strain>
    </source>
</reference>
<organism evidence="1 2">
    <name type="scientific">Streptomyces venetus</name>
    <dbReference type="NCBI Taxonomy" id="1701086"/>
    <lineage>
        <taxon>Bacteria</taxon>
        <taxon>Bacillati</taxon>
        <taxon>Actinomycetota</taxon>
        <taxon>Actinomycetes</taxon>
        <taxon>Kitasatosporales</taxon>
        <taxon>Streptomycetaceae</taxon>
        <taxon>Streptomyces</taxon>
    </lineage>
</organism>
<accession>A0ABP8FD35</accession>
<gene>
    <name evidence="1" type="ORF">GCM10023086_16510</name>
</gene>
<dbReference type="EMBL" id="BAABET010000002">
    <property type="protein sequence ID" value="GAA4300834.1"/>
    <property type="molecule type" value="Genomic_DNA"/>
</dbReference>
<name>A0ABP8FD35_9ACTN</name>
<dbReference type="RefSeq" id="WP_345660727.1">
    <property type="nucleotide sequence ID" value="NZ_BAABET010000002.1"/>
</dbReference>
<proteinExistence type="predicted"/>